<dbReference type="EMBL" id="BARS01051025">
    <property type="protein sequence ID" value="GAG52922.1"/>
    <property type="molecule type" value="Genomic_DNA"/>
</dbReference>
<dbReference type="GO" id="GO:0001561">
    <property type="term" value="P:fatty acid alpha-oxidation"/>
    <property type="evidence" value="ECO:0007669"/>
    <property type="project" value="TreeGrafter"/>
</dbReference>
<evidence type="ECO:0000256" key="4">
    <source>
        <dbReference type="ARBA" id="ARBA00023239"/>
    </source>
</evidence>
<keyword evidence="3" id="KW-0460">Magnesium</keyword>
<dbReference type="InterPro" id="IPR029061">
    <property type="entry name" value="THDP-binding"/>
</dbReference>
<accession>X0Z362</accession>
<dbReference type="PANTHER" id="PTHR43710">
    <property type="entry name" value="2-HYDROXYACYL-COA LYASE"/>
    <property type="match status" value="1"/>
</dbReference>
<dbReference type="InterPro" id="IPR011766">
    <property type="entry name" value="TPP_enzyme_TPP-bd"/>
</dbReference>
<keyword evidence="2" id="KW-0479">Metal-binding</keyword>
<evidence type="ECO:0000256" key="3">
    <source>
        <dbReference type="ARBA" id="ARBA00022842"/>
    </source>
</evidence>
<dbReference type="InterPro" id="IPR045025">
    <property type="entry name" value="HACL1-like"/>
</dbReference>
<name>X0Z362_9ZZZZ</name>
<reference evidence="6" key="1">
    <citation type="journal article" date="2014" name="Front. Microbiol.">
        <title>High frequency of phylogenetically diverse reductive dehalogenase-homologous genes in deep subseafloor sedimentary metagenomes.</title>
        <authorList>
            <person name="Kawai M."/>
            <person name="Futagami T."/>
            <person name="Toyoda A."/>
            <person name="Takaki Y."/>
            <person name="Nishi S."/>
            <person name="Hori S."/>
            <person name="Arai W."/>
            <person name="Tsubouchi T."/>
            <person name="Morono Y."/>
            <person name="Uchiyama I."/>
            <person name="Ito T."/>
            <person name="Fujiyama A."/>
            <person name="Inagaki F."/>
            <person name="Takami H."/>
        </authorList>
    </citation>
    <scope>NUCLEOTIDE SEQUENCE</scope>
    <source>
        <strain evidence="6">Expedition CK06-06</strain>
    </source>
</reference>
<comment type="caution">
    <text evidence="6">The sequence shown here is derived from an EMBL/GenBank/DDBJ whole genome shotgun (WGS) entry which is preliminary data.</text>
</comment>
<dbReference type="SUPFAM" id="SSF52518">
    <property type="entry name" value="Thiamin diphosphate-binding fold (THDP-binding)"/>
    <property type="match status" value="1"/>
</dbReference>
<keyword evidence="4" id="KW-0456">Lyase</keyword>
<dbReference type="PANTHER" id="PTHR43710:SF2">
    <property type="entry name" value="2-HYDROXYACYL-COA LYASE 1"/>
    <property type="match status" value="1"/>
</dbReference>
<feature type="non-terminal residue" evidence="6">
    <location>
        <position position="236"/>
    </location>
</feature>
<gene>
    <name evidence="6" type="ORF">S01H1_76067</name>
</gene>
<evidence type="ECO:0000256" key="2">
    <source>
        <dbReference type="ARBA" id="ARBA00022723"/>
    </source>
</evidence>
<evidence type="ECO:0000256" key="1">
    <source>
        <dbReference type="ARBA" id="ARBA00001964"/>
    </source>
</evidence>
<feature type="domain" description="Thiamine pyrophosphate enzyme TPP-binding" evidence="5">
    <location>
        <begin position="16"/>
        <end position="168"/>
    </location>
</feature>
<proteinExistence type="predicted"/>
<sequence>MNRVVMDGFTFASYAPAFIKCRYNGQYIDGGEQAGVGHGIGMAIGAAFGDPEAKKRPIIALMGDAGMGIAGFDVETALRFNLPIVYIVSNNNGWLTGMKYLSYGKNWEALGPQDQPLGEEFLPDIRYEKLSEVFGCHGEYVTEPDQIRPALERAFRAAENGKSAVVNVIVDGSITSRQCYTLAYAVLWGQIPWDKLPKRGKAIRRNLLFTLPWDEAGVPPMPMPDPWEPISEEELT</sequence>
<dbReference type="GO" id="GO:0016829">
    <property type="term" value="F:lyase activity"/>
    <property type="evidence" value="ECO:0007669"/>
    <property type="project" value="UniProtKB-KW"/>
</dbReference>
<dbReference type="Pfam" id="PF02775">
    <property type="entry name" value="TPP_enzyme_C"/>
    <property type="match status" value="1"/>
</dbReference>
<dbReference type="Gene3D" id="3.40.50.970">
    <property type="match status" value="1"/>
</dbReference>
<dbReference type="GO" id="GO:0030976">
    <property type="term" value="F:thiamine pyrophosphate binding"/>
    <property type="evidence" value="ECO:0007669"/>
    <property type="project" value="InterPro"/>
</dbReference>
<dbReference type="AlphaFoldDB" id="X0Z362"/>
<dbReference type="GO" id="GO:0046872">
    <property type="term" value="F:metal ion binding"/>
    <property type="evidence" value="ECO:0007669"/>
    <property type="project" value="UniProtKB-KW"/>
</dbReference>
<evidence type="ECO:0000313" key="6">
    <source>
        <dbReference type="EMBL" id="GAG52922.1"/>
    </source>
</evidence>
<protein>
    <recommendedName>
        <fullName evidence="5">Thiamine pyrophosphate enzyme TPP-binding domain-containing protein</fullName>
    </recommendedName>
</protein>
<comment type="cofactor">
    <cofactor evidence="1">
        <name>thiamine diphosphate</name>
        <dbReference type="ChEBI" id="CHEBI:58937"/>
    </cofactor>
</comment>
<evidence type="ECO:0000259" key="5">
    <source>
        <dbReference type="Pfam" id="PF02775"/>
    </source>
</evidence>
<organism evidence="6">
    <name type="scientific">marine sediment metagenome</name>
    <dbReference type="NCBI Taxonomy" id="412755"/>
    <lineage>
        <taxon>unclassified sequences</taxon>
        <taxon>metagenomes</taxon>
        <taxon>ecological metagenomes</taxon>
    </lineage>
</organism>